<feature type="region of interest" description="Disordered" evidence="1">
    <location>
        <begin position="83"/>
        <end position="108"/>
    </location>
</feature>
<dbReference type="InterPro" id="IPR036689">
    <property type="entry name" value="ESAT-6-like_sf"/>
</dbReference>
<gene>
    <name evidence="2" type="ordered locus">Cagg_2471</name>
</gene>
<dbReference type="Proteomes" id="UP000002508">
    <property type="component" value="Chromosome"/>
</dbReference>
<accession>B8G3U1</accession>
<dbReference type="HOGENOM" id="CLU_2192320_0_0_0"/>
<reference evidence="2" key="1">
    <citation type="submission" date="2008-12" db="EMBL/GenBank/DDBJ databases">
        <title>Complete sequence of Chloroflexus aggregans DSM 9485.</title>
        <authorList>
            <consortium name="US DOE Joint Genome Institute"/>
            <person name="Lucas S."/>
            <person name="Copeland A."/>
            <person name="Lapidus A."/>
            <person name="Glavina del Rio T."/>
            <person name="Dalin E."/>
            <person name="Tice H."/>
            <person name="Pitluck S."/>
            <person name="Foster B."/>
            <person name="Larimer F."/>
            <person name="Land M."/>
            <person name="Hauser L."/>
            <person name="Kyrpides N."/>
            <person name="Mikhailova N."/>
            <person name="Bryant D."/>
            <person name="Richardson P."/>
        </authorList>
    </citation>
    <scope>NUCLEOTIDE SEQUENCE</scope>
    <source>
        <strain evidence="2">DSM 9485</strain>
    </source>
</reference>
<dbReference type="RefSeq" id="WP_015941201.1">
    <property type="nucleotide sequence ID" value="NC_011831.1"/>
</dbReference>
<dbReference type="SUPFAM" id="SSF140453">
    <property type="entry name" value="EsxAB dimer-like"/>
    <property type="match status" value="1"/>
</dbReference>
<evidence type="ECO:0000256" key="1">
    <source>
        <dbReference type="SAM" id="MobiDB-lite"/>
    </source>
</evidence>
<name>B8G3U1_CHLAD</name>
<dbReference type="AlphaFoldDB" id="B8G3U1"/>
<feature type="compositionally biased region" description="Basic and acidic residues" evidence="1">
    <location>
        <begin position="84"/>
        <end position="102"/>
    </location>
</feature>
<dbReference type="EMBL" id="CP001337">
    <property type="protein sequence ID" value="ACL25343.1"/>
    <property type="molecule type" value="Genomic_DNA"/>
</dbReference>
<organism evidence="2 3">
    <name type="scientific">Chloroflexus aggregans (strain MD-66 / DSM 9485)</name>
    <dbReference type="NCBI Taxonomy" id="326427"/>
    <lineage>
        <taxon>Bacteria</taxon>
        <taxon>Bacillati</taxon>
        <taxon>Chloroflexota</taxon>
        <taxon>Chloroflexia</taxon>
        <taxon>Chloroflexales</taxon>
        <taxon>Chloroflexineae</taxon>
        <taxon>Chloroflexaceae</taxon>
        <taxon>Chloroflexus</taxon>
    </lineage>
</organism>
<keyword evidence="3" id="KW-1185">Reference proteome</keyword>
<proteinExistence type="predicted"/>
<dbReference type="OrthoDB" id="165270at2"/>
<evidence type="ECO:0000313" key="2">
    <source>
        <dbReference type="EMBL" id="ACL25343.1"/>
    </source>
</evidence>
<dbReference type="STRING" id="326427.Cagg_2471"/>
<dbReference type="KEGG" id="cag:Cagg_2471"/>
<protein>
    <submittedName>
        <fullName evidence="2">Uncharacterized protein</fullName>
    </submittedName>
</protein>
<evidence type="ECO:0000313" key="3">
    <source>
        <dbReference type="Proteomes" id="UP000002508"/>
    </source>
</evidence>
<sequence>MSGPHDVYWDWGAANDAIGALRRLAGELDSAANCRARATTELLGSWEGPRQQEWIARYATIQAASIRLRERCLQVANAIAQASDRARAEQDRINRMRAEQERLAQQQH</sequence>